<evidence type="ECO:0000256" key="3">
    <source>
        <dbReference type="ARBA" id="ARBA00023012"/>
    </source>
</evidence>
<dbReference type="PROSITE" id="PS50110">
    <property type="entry name" value="RESPONSE_REGULATORY"/>
    <property type="match status" value="1"/>
</dbReference>
<dbReference type="PROSITE" id="PS50930">
    <property type="entry name" value="HTH_LYTTR"/>
    <property type="match status" value="1"/>
</dbReference>
<dbReference type="Proteomes" id="UP000622687">
    <property type="component" value="Unassembled WGS sequence"/>
</dbReference>
<gene>
    <name evidence="10" type="ORF">I6U51_15910</name>
</gene>
<dbReference type="Pfam" id="PF04397">
    <property type="entry name" value="LytTR"/>
    <property type="match status" value="1"/>
</dbReference>
<dbReference type="InterPro" id="IPR007492">
    <property type="entry name" value="LytTR_DNA-bd_dom"/>
</dbReference>
<comment type="caution">
    <text evidence="10">The sequence shown here is derived from an EMBL/GenBank/DDBJ whole genome shotgun (WGS) entry which is preliminary data.</text>
</comment>
<evidence type="ECO:0000313" key="10">
    <source>
        <dbReference type="EMBL" id="MBI6874169.1"/>
    </source>
</evidence>
<evidence type="ECO:0000259" key="8">
    <source>
        <dbReference type="PROSITE" id="PS50110"/>
    </source>
</evidence>
<name>A0A934M294_9CLOT</name>
<dbReference type="SMART" id="SM00448">
    <property type="entry name" value="REC"/>
    <property type="match status" value="1"/>
</dbReference>
<comment type="function">
    <text evidence="5">May play the central regulatory role in sporulation. It may be an element of the effector pathway responsible for the activation of sporulation genes in response to nutritional stress. Spo0A may act in concert with spo0H (a sigma factor) to control the expression of some genes that are critical to the sporulation process.</text>
</comment>
<evidence type="ECO:0000256" key="5">
    <source>
        <dbReference type="ARBA" id="ARBA00024867"/>
    </source>
</evidence>
<evidence type="ECO:0000256" key="7">
    <source>
        <dbReference type="PROSITE-ProRule" id="PRU00169"/>
    </source>
</evidence>
<feature type="domain" description="Response regulatory" evidence="8">
    <location>
        <begin position="3"/>
        <end position="127"/>
    </location>
</feature>
<comment type="function">
    <text evidence="6">Required for high-level post-exponential phase expression of a series of secreted proteins.</text>
</comment>
<dbReference type="AlphaFoldDB" id="A0A934M294"/>
<dbReference type="Pfam" id="PF00072">
    <property type="entry name" value="Response_reg"/>
    <property type="match status" value="1"/>
</dbReference>
<feature type="domain" description="HTH LytTR-type" evidence="9">
    <location>
        <begin position="144"/>
        <end position="246"/>
    </location>
</feature>
<dbReference type="Gene3D" id="3.40.50.2300">
    <property type="match status" value="1"/>
</dbReference>
<evidence type="ECO:0000256" key="1">
    <source>
        <dbReference type="ARBA" id="ARBA00018672"/>
    </source>
</evidence>
<dbReference type="PANTHER" id="PTHR37299">
    <property type="entry name" value="TRANSCRIPTIONAL REGULATOR-RELATED"/>
    <property type="match status" value="1"/>
</dbReference>
<proteinExistence type="predicted"/>
<evidence type="ECO:0000313" key="11">
    <source>
        <dbReference type="Proteomes" id="UP000622687"/>
    </source>
</evidence>
<keyword evidence="4" id="KW-0010">Activator</keyword>
<evidence type="ECO:0000256" key="2">
    <source>
        <dbReference type="ARBA" id="ARBA00022490"/>
    </source>
</evidence>
<dbReference type="SUPFAM" id="SSF52172">
    <property type="entry name" value="CheY-like"/>
    <property type="match status" value="1"/>
</dbReference>
<evidence type="ECO:0000256" key="6">
    <source>
        <dbReference type="ARBA" id="ARBA00037164"/>
    </source>
</evidence>
<dbReference type="GO" id="GO:0003677">
    <property type="term" value="F:DNA binding"/>
    <property type="evidence" value="ECO:0007669"/>
    <property type="project" value="InterPro"/>
</dbReference>
<dbReference type="RefSeq" id="WP_211143575.1">
    <property type="nucleotide sequence ID" value="NZ_JAEEGB010000019.1"/>
</dbReference>
<dbReference type="EMBL" id="JAEEGB010000019">
    <property type="protein sequence ID" value="MBI6874169.1"/>
    <property type="molecule type" value="Genomic_DNA"/>
</dbReference>
<keyword evidence="11" id="KW-1185">Reference proteome</keyword>
<dbReference type="InterPro" id="IPR011006">
    <property type="entry name" value="CheY-like_superfamily"/>
</dbReference>
<protein>
    <recommendedName>
        <fullName evidence="1">Stage 0 sporulation protein A homolog</fullName>
    </recommendedName>
</protein>
<dbReference type="PANTHER" id="PTHR37299:SF3">
    <property type="entry name" value="STAGE 0 SPORULATION PROTEIN A HOMOLOG"/>
    <property type="match status" value="1"/>
</dbReference>
<organism evidence="10 11">
    <name type="scientific">Clostridium aciditolerans</name>
    <dbReference type="NCBI Taxonomy" id="339861"/>
    <lineage>
        <taxon>Bacteria</taxon>
        <taxon>Bacillati</taxon>
        <taxon>Bacillota</taxon>
        <taxon>Clostridia</taxon>
        <taxon>Eubacteriales</taxon>
        <taxon>Clostridiaceae</taxon>
        <taxon>Clostridium</taxon>
    </lineage>
</organism>
<feature type="modified residue" description="4-aspartylphosphate" evidence="7">
    <location>
        <position position="61"/>
    </location>
</feature>
<keyword evidence="2" id="KW-0963">Cytoplasm</keyword>
<dbReference type="GO" id="GO:0000156">
    <property type="term" value="F:phosphorelay response regulator activity"/>
    <property type="evidence" value="ECO:0007669"/>
    <property type="project" value="InterPro"/>
</dbReference>
<evidence type="ECO:0000259" key="9">
    <source>
        <dbReference type="PROSITE" id="PS50930"/>
    </source>
</evidence>
<sequence length="246" mass="28794">MLNIIICEDNNYQREQIEIIIKDELKKLNLNMSIVLSTNTPENVITYLEKYKTNTFLYFLDVDLKSKVNGIELAKIIRKSDPMGYIVFVTSHAELTLLTFQYKVQAMDYIVKNNLNSMKDKISECINEAYNDYKNSNTIKTNSIQINAGNKIVYFNLDDILFFETTSKDHKIRIHTCEEQLEFYGTLKEIEKMVSSNYYKPHRSYLVNTKKIKIIDKDNFIIYMINGESCYVAARYLKGLLNKCSI</sequence>
<dbReference type="Gene3D" id="2.40.50.1020">
    <property type="entry name" value="LytTr DNA-binding domain"/>
    <property type="match status" value="1"/>
</dbReference>
<accession>A0A934M294</accession>
<keyword evidence="3" id="KW-0902">Two-component regulatory system</keyword>
<evidence type="ECO:0000256" key="4">
    <source>
        <dbReference type="ARBA" id="ARBA00023159"/>
    </source>
</evidence>
<dbReference type="SMART" id="SM00850">
    <property type="entry name" value="LytTR"/>
    <property type="match status" value="1"/>
</dbReference>
<reference evidence="10" key="1">
    <citation type="submission" date="2020-12" db="EMBL/GenBank/DDBJ databases">
        <title>Clostridium thailandense sp. nov., a novel acetogenic bacterium isolated from peat land soil in Thailand.</title>
        <authorList>
            <person name="Chaikitkaew S."/>
            <person name="Birkeland N.K."/>
        </authorList>
    </citation>
    <scope>NUCLEOTIDE SEQUENCE</scope>
    <source>
        <strain evidence="10">DSM 17425</strain>
    </source>
</reference>
<dbReference type="InterPro" id="IPR001789">
    <property type="entry name" value="Sig_transdc_resp-reg_receiver"/>
</dbReference>
<dbReference type="InterPro" id="IPR046947">
    <property type="entry name" value="LytR-like"/>
</dbReference>
<keyword evidence="7" id="KW-0597">Phosphoprotein</keyword>